<dbReference type="PANTHER" id="PTHR43767">
    <property type="entry name" value="LONG-CHAIN-FATTY-ACID--COA LIGASE"/>
    <property type="match status" value="1"/>
</dbReference>
<evidence type="ECO:0000259" key="3">
    <source>
        <dbReference type="Pfam" id="PF13193"/>
    </source>
</evidence>
<gene>
    <name evidence="4" type="ORF">SAMN05216207_1001162</name>
</gene>
<name>A0A1I4S008_PSUAM</name>
<dbReference type="OrthoDB" id="9803968at2"/>
<dbReference type="Pfam" id="PF13193">
    <property type="entry name" value="AMP-binding_C"/>
    <property type="match status" value="1"/>
</dbReference>
<dbReference type="RefSeq" id="WP_093335645.1">
    <property type="nucleotide sequence ID" value="NZ_FOUY01000001.1"/>
</dbReference>
<dbReference type="STRING" id="260086.SAMN05216207_1001162"/>
<feature type="region of interest" description="Disordered" evidence="1">
    <location>
        <begin position="139"/>
        <end position="158"/>
    </location>
</feature>
<feature type="region of interest" description="Disordered" evidence="1">
    <location>
        <begin position="275"/>
        <end position="305"/>
    </location>
</feature>
<dbReference type="InterPro" id="IPR050237">
    <property type="entry name" value="ATP-dep_AMP-bd_enzyme"/>
</dbReference>
<dbReference type="EMBL" id="FOUY01000001">
    <property type="protein sequence ID" value="SFM57807.1"/>
    <property type="molecule type" value="Genomic_DNA"/>
</dbReference>
<dbReference type="Pfam" id="PF00501">
    <property type="entry name" value="AMP-binding"/>
    <property type="match status" value="1"/>
</dbReference>
<sequence length="558" mass="57413">MSSPRPGPAEGPVVHLADLVARNAAERPGHDAVRDLSGGAPLTLSWSAFDAAVSAEAARLRASGVRPGQRVAVGLPDGAAYCVAVFGALRADAVVVPFGADSVTRELDSVFGQAEPVVVVAAPDDAAAPGCAERCGARVLPPPDPAAPAPDTPPAERAPADPERIALIVFTSGTTGRPRGVQLSHRALLANREQAGQLRPAPVNAVDRVLLALPLFHIYGFAAGLVQVCWAGATVVLPGRFEPGRVIDAVVDERVSVIAGVPSMFRALLDLGAGPGEGTAPDTDPDTATGADTAHDTASAADPGADRLRRALGGVRLCTSGGAPLPAGWLADFRTATGLELHEGYGLTEGGPVITSNDLGRPAKPGSVGRPLPGVELQLVDTAGRPIDAPEPEPDADELDLDDGTEVGDDTGLIALRGPNLFSGYWPDGSGGPDEDGWFVTADVAYRDSDGDLHLVDRSSDLVIVNGFNVYPREVEQVIAELEAVAEVAVVGVPDDRTGAAVKAVVVPVPGAELTAEQVTEHCAARLARFKRPAAVAFADELPRTPTGKIARQTLARM</sequence>
<feature type="domain" description="AMP-dependent synthetase/ligase" evidence="2">
    <location>
        <begin position="21"/>
        <end position="426"/>
    </location>
</feature>
<feature type="compositionally biased region" description="Acidic residues" evidence="1">
    <location>
        <begin position="390"/>
        <end position="409"/>
    </location>
</feature>
<dbReference type="InterPro" id="IPR045851">
    <property type="entry name" value="AMP-bd_C_sf"/>
</dbReference>
<dbReference type="InterPro" id="IPR025110">
    <property type="entry name" value="AMP-bd_C"/>
</dbReference>
<dbReference type="Gene3D" id="3.30.300.30">
    <property type="match status" value="1"/>
</dbReference>
<feature type="compositionally biased region" description="Pro residues" evidence="1">
    <location>
        <begin position="140"/>
        <end position="153"/>
    </location>
</feature>
<dbReference type="SUPFAM" id="SSF56801">
    <property type="entry name" value="Acetyl-CoA synthetase-like"/>
    <property type="match status" value="1"/>
</dbReference>
<evidence type="ECO:0000313" key="4">
    <source>
        <dbReference type="EMBL" id="SFM57807.1"/>
    </source>
</evidence>
<evidence type="ECO:0000313" key="5">
    <source>
        <dbReference type="Proteomes" id="UP000199614"/>
    </source>
</evidence>
<accession>A0A1I4S008</accession>
<evidence type="ECO:0000259" key="2">
    <source>
        <dbReference type="Pfam" id="PF00501"/>
    </source>
</evidence>
<dbReference type="InterPro" id="IPR000873">
    <property type="entry name" value="AMP-dep_synth/lig_dom"/>
</dbReference>
<keyword evidence="5" id="KW-1185">Reference proteome</keyword>
<dbReference type="AlphaFoldDB" id="A0A1I4S008"/>
<reference evidence="4 5" key="1">
    <citation type="submission" date="2016-10" db="EMBL/GenBank/DDBJ databases">
        <authorList>
            <person name="de Groot N.N."/>
        </authorList>
    </citation>
    <scope>NUCLEOTIDE SEQUENCE [LARGE SCALE GENOMIC DNA]</scope>
    <source>
        <strain evidence="4 5">CGMCC 4.1877</strain>
    </source>
</reference>
<dbReference type="GO" id="GO:0016878">
    <property type="term" value="F:acid-thiol ligase activity"/>
    <property type="evidence" value="ECO:0007669"/>
    <property type="project" value="UniProtKB-ARBA"/>
</dbReference>
<dbReference type="InterPro" id="IPR020845">
    <property type="entry name" value="AMP-binding_CS"/>
</dbReference>
<dbReference type="PANTHER" id="PTHR43767:SF1">
    <property type="entry name" value="NONRIBOSOMAL PEPTIDE SYNTHASE PES1 (EUROFUNG)-RELATED"/>
    <property type="match status" value="1"/>
</dbReference>
<dbReference type="Gene3D" id="3.40.50.12780">
    <property type="entry name" value="N-terminal domain of ligase-like"/>
    <property type="match status" value="1"/>
</dbReference>
<dbReference type="Proteomes" id="UP000199614">
    <property type="component" value="Unassembled WGS sequence"/>
</dbReference>
<proteinExistence type="predicted"/>
<feature type="domain" description="AMP-binding enzyme C-terminal" evidence="3">
    <location>
        <begin position="474"/>
        <end position="549"/>
    </location>
</feature>
<evidence type="ECO:0000256" key="1">
    <source>
        <dbReference type="SAM" id="MobiDB-lite"/>
    </source>
</evidence>
<dbReference type="InterPro" id="IPR042099">
    <property type="entry name" value="ANL_N_sf"/>
</dbReference>
<feature type="region of interest" description="Disordered" evidence="1">
    <location>
        <begin position="385"/>
        <end position="410"/>
    </location>
</feature>
<protein>
    <submittedName>
        <fullName evidence="4">Long-chain acyl-CoA synthetase</fullName>
    </submittedName>
</protein>
<dbReference type="PROSITE" id="PS00455">
    <property type="entry name" value="AMP_BINDING"/>
    <property type="match status" value="1"/>
</dbReference>
<feature type="compositionally biased region" description="Low complexity" evidence="1">
    <location>
        <begin position="278"/>
        <end position="303"/>
    </location>
</feature>
<organism evidence="4 5">
    <name type="scientific">Pseudonocardia ammonioxydans</name>
    <dbReference type="NCBI Taxonomy" id="260086"/>
    <lineage>
        <taxon>Bacteria</taxon>
        <taxon>Bacillati</taxon>
        <taxon>Actinomycetota</taxon>
        <taxon>Actinomycetes</taxon>
        <taxon>Pseudonocardiales</taxon>
        <taxon>Pseudonocardiaceae</taxon>
        <taxon>Pseudonocardia</taxon>
    </lineage>
</organism>